<reference evidence="7 8" key="3">
    <citation type="submission" date="2021-02" db="EMBL/GenBank/DDBJ databases">
        <authorList>
            <person name="Merkel A.Y."/>
        </authorList>
    </citation>
    <scope>NUCLEOTIDE SEQUENCE [LARGE SCALE GENOMIC DNA]</scope>
    <source>
        <strain evidence="7 8">T05b</strain>
    </source>
</reference>
<comment type="similarity">
    <text evidence="5">Belongs to the TatC family.</text>
</comment>
<dbReference type="InterPro" id="IPR019820">
    <property type="entry name" value="Sec-indep_translocase_CS"/>
</dbReference>
<keyword evidence="2 5" id="KW-0812">Transmembrane</keyword>
<name>A0ABS2WQX7_9BACT</name>
<keyword evidence="8" id="KW-1185">Reference proteome</keyword>
<dbReference type="InterPro" id="IPR002033">
    <property type="entry name" value="TatC"/>
</dbReference>
<feature type="transmembrane region" description="Helical" evidence="5">
    <location>
        <begin position="70"/>
        <end position="91"/>
    </location>
</feature>
<feature type="transmembrane region" description="Helical" evidence="5">
    <location>
        <begin position="187"/>
        <end position="203"/>
    </location>
</feature>
<reference evidence="7 8" key="2">
    <citation type="submission" date="2021-02" db="EMBL/GenBank/DDBJ databases">
        <title>Sulfurospirillum tamanensis sp. nov.</title>
        <authorList>
            <person name="Frolova A."/>
            <person name="Merkel A."/>
            <person name="Slobodkin A."/>
        </authorList>
    </citation>
    <scope>NUCLEOTIDE SEQUENCE [LARGE SCALE GENOMIC DNA]</scope>
    <source>
        <strain evidence="7 8">T05b</strain>
    </source>
</reference>
<accession>A0ABS2WQX7</accession>
<evidence type="ECO:0000256" key="1">
    <source>
        <dbReference type="ARBA" id="ARBA00004141"/>
    </source>
</evidence>
<keyword evidence="5" id="KW-1003">Cell membrane</keyword>
<gene>
    <name evidence="5 7" type="primary">tatC</name>
    <name evidence="7" type="ORF">JWV37_03255</name>
</gene>
<keyword evidence="3 5" id="KW-1133">Transmembrane helix</keyword>
<dbReference type="PANTHER" id="PTHR30371:SF0">
    <property type="entry name" value="SEC-INDEPENDENT PROTEIN TRANSLOCASE PROTEIN TATC, CHLOROPLASTIC-RELATED"/>
    <property type="match status" value="1"/>
</dbReference>
<evidence type="ECO:0000256" key="6">
    <source>
        <dbReference type="SAM" id="MobiDB-lite"/>
    </source>
</evidence>
<feature type="transmembrane region" description="Helical" evidence="5">
    <location>
        <begin position="209"/>
        <end position="229"/>
    </location>
</feature>
<evidence type="ECO:0000256" key="2">
    <source>
        <dbReference type="ARBA" id="ARBA00022692"/>
    </source>
</evidence>
<feature type="compositionally biased region" description="Acidic residues" evidence="6">
    <location>
        <begin position="260"/>
        <end position="269"/>
    </location>
</feature>
<dbReference type="PRINTS" id="PR01840">
    <property type="entry name" value="TATCFAMILY"/>
</dbReference>
<feature type="transmembrane region" description="Helical" evidence="5">
    <location>
        <begin position="103"/>
        <end position="130"/>
    </location>
</feature>
<dbReference type="EMBL" id="JAFHKK010000004">
    <property type="protein sequence ID" value="MBN2963788.1"/>
    <property type="molecule type" value="Genomic_DNA"/>
</dbReference>
<keyword evidence="5" id="KW-0813">Transport</keyword>
<evidence type="ECO:0000313" key="8">
    <source>
        <dbReference type="Proteomes" id="UP000703590"/>
    </source>
</evidence>
<reference evidence="8" key="1">
    <citation type="submission" date="2021-02" db="EMBL/GenBank/DDBJ databases">
        <title>Sulfurospirillum tamanensis sp. nov.</title>
        <authorList>
            <person name="Merkel A.Y."/>
        </authorList>
    </citation>
    <scope>NUCLEOTIDE SEQUENCE [LARGE SCALE GENOMIC DNA]</scope>
    <source>
        <strain evidence="8">T05b</strain>
    </source>
</reference>
<dbReference type="HAMAP" id="MF_00902">
    <property type="entry name" value="TatC"/>
    <property type="match status" value="1"/>
</dbReference>
<proteinExistence type="inferred from homology"/>
<protein>
    <recommendedName>
        <fullName evidence="5">Sec-independent protein translocase protein TatC</fullName>
    </recommendedName>
</protein>
<comment type="subcellular location">
    <subcellularLocation>
        <location evidence="5">Cell membrane</location>
        <topology evidence="5">Multi-pass membrane protein</topology>
    </subcellularLocation>
    <subcellularLocation>
        <location evidence="1">Membrane</location>
        <topology evidence="1">Multi-pass membrane protein</topology>
    </subcellularLocation>
</comment>
<feature type="transmembrane region" description="Helical" evidence="5">
    <location>
        <begin position="16"/>
        <end position="34"/>
    </location>
</feature>
<dbReference type="Pfam" id="PF00902">
    <property type="entry name" value="TatC"/>
    <property type="match status" value="1"/>
</dbReference>
<comment type="caution">
    <text evidence="7">The sequence shown here is derived from an EMBL/GenBank/DDBJ whole genome shotgun (WGS) entry which is preliminary data.</text>
</comment>
<keyword evidence="5" id="KW-0653">Protein transport</keyword>
<dbReference type="Proteomes" id="UP000703590">
    <property type="component" value="Unassembled WGS sequence"/>
</dbReference>
<dbReference type="PROSITE" id="PS01218">
    <property type="entry name" value="TATC"/>
    <property type="match status" value="1"/>
</dbReference>
<evidence type="ECO:0000313" key="7">
    <source>
        <dbReference type="EMBL" id="MBN2963788.1"/>
    </source>
</evidence>
<sequence length="269" mass="30601">MLDELKPHLVELRKRLGISVAVVFVMFFVCFSFWEPLLQWMIAPLEEVLPAGSSVIFTKVQEPFFTAIKVAFFAGFILSLPVIFWQFWLFVAPGLYEHEKHLVVPFVFFATLMFLSGATFCYYAVIPIGFDFLINFGDALFTALPSIGEYVGFFTKLLIAFGIAFEMPVITFFLAKLGLVDDKTLKGFFRYAVIFIFIFSALLTPPDVITQFLMAGPMIILYGVSILIAKSVNPASEDQEEEEEDFEEDEEETKKNKNTEDEEDENDIG</sequence>
<dbReference type="NCBIfam" id="TIGR00945">
    <property type="entry name" value="tatC"/>
    <property type="match status" value="1"/>
</dbReference>
<comment type="subunit">
    <text evidence="5">Forms a complex with TatA.</text>
</comment>
<dbReference type="RefSeq" id="WP_205458234.1">
    <property type="nucleotide sequence ID" value="NZ_JAFHKK010000004.1"/>
</dbReference>
<feature type="region of interest" description="Disordered" evidence="6">
    <location>
        <begin position="235"/>
        <end position="269"/>
    </location>
</feature>
<feature type="compositionally biased region" description="Acidic residues" evidence="6">
    <location>
        <begin position="237"/>
        <end position="251"/>
    </location>
</feature>
<evidence type="ECO:0000256" key="5">
    <source>
        <dbReference type="HAMAP-Rule" id="MF_00902"/>
    </source>
</evidence>
<dbReference type="PANTHER" id="PTHR30371">
    <property type="entry name" value="SEC-INDEPENDENT PROTEIN TRANSLOCASE PROTEIN TATC"/>
    <property type="match status" value="1"/>
</dbReference>
<feature type="transmembrane region" description="Helical" evidence="5">
    <location>
        <begin position="150"/>
        <end position="175"/>
    </location>
</feature>
<organism evidence="7 8">
    <name type="scientific">Sulfurospirillum tamanense</name>
    <dbReference type="NCBI Taxonomy" id="2813362"/>
    <lineage>
        <taxon>Bacteria</taxon>
        <taxon>Pseudomonadati</taxon>
        <taxon>Campylobacterota</taxon>
        <taxon>Epsilonproteobacteria</taxon>
        <taxon>Campylobacterales</taxon>
        <taxon>Sulfurospirillaceae</taxon>
        <taxon>Sulfurospirillum</taxon>
    </lineage>
</organism>
<evidence type="ECO:0000256" key="3">
    <source>
        <dbReference type="ARBA" id="ARBA00022989"/>
    </source>
</evidence>
<evidence type="ECO:0000256" key="4">
    <source>
        <dbReference type="ARBA" id="ARBA00023136"/>
    </source>
</evidence>
<keyword evidence="4 5" id="KW-0472">Membrane</keyword>
<comment type="function">
    <text evidence="5">Part of the twin-arginine translocation (Tat) system that transports large folded proteins containing a characteristic twin-arginine motif in their signal peptide across membranes.</text>
</comment>
<keyword evidence="5" id="KW-0811">Translocation</keyword>